<organism evidence="3 4">
    <name type="scientific">Sulfitobacter undariae</name>
    <dbReference type="NCBI Taxonomy" id="1563671"/>
    <lineage>
        <taxon>Bacteria</taxon>
        <taxon>Pseudomonadati</taxon>
        <taxon>Pseudomonadota</taxon>
        <taxon>Alphaproteobacteria</taxon>
        <taxon>Rhodobacterales</taxon>
        <taxon>Roseobacteraceae</taxon>
        <taxon>Sulfitobacter</taxon>
    </lineage>
</organism>
<dbReference type="PANTHER" id="PTHR32309">
    <property type="entry name" value="TYROSINE-PROTEIN KINASE"/>
    <property type="match status" value="1"/>
</dbReference>
<evidence type="ECO:0000313" key="3">
    <source>
        <dbReference type="EMBL" id="MBB3995905.1"/>
    </source>
</evidence>
<keyword evidence="2" id="KW-1133">Transmembrane helix</keyword>
<feature type="transmembrane region" description="Helical" evidence="2">
    <location>
        <begin position="384"/>
        <end position="407"/>
    </location>
</feature>
<protein>
    <submittedName>
        <fullName evidence="3">Capsular polysaccharide transport system permease protein</fullName>
    </submittedName>
</protein>
<dbReference type="InterPro" id="IPR050445">
    <property type="entry name" value="Bact_polysacc_biosynth/exp"/>
</dbReference>
<name>A0A7W6E703_9RHOB</name>
<proteinExistence type="predicted"/>
<dbReference type="PANTHER" id="PTHR32309:SF13">
    <property type="entry name" value="FERRIC ENTEROBACTIN TRANSPORT PROTEIN FEPE"/>
    <property type="match status" value="1"/>
</dbReference>
<dbReference type="Proteomes" id="UP000530268">
    <property type="component" value="Unassembled WGS sequence"/>
</dbReference>
<feature type="region of interest" description="Disordered" evidence="1">
    <location>
        <begin position="1"/>
        <end position="33"/>
    </location>
</feature>
<dbReference type="EMBL" id="JACIEI010000021">
    <property type="protein sequence ID" value="MBB3995905.1"/>
    <property type="molecule type" value="Genomic_DNA"/>
</dbReference>
<dbReference type="GO" id="GO:0005886">
    <property type="term" value="C:plasma membrane"/>
    <property type="evidence" value="ECO:0007669"/>
    <property type="project" value="TreeGrafter"/>
</dbReference>
<feature type="transmembrane region" description="Helical" evidence="2">
    <location>
        <begin position="47"/>
        <end position="70"/>
    </location>
</feature>
<evidence type="ECO:0000313" key="4">
    <source>
        <dbReference type="Proteomes" id="UP000530268"/>
    </source>
</evidence>
<dbReference type="AlphaFoldDB" id="A0A7W6E703"/>
<dbReference type="GO" id="GO:0004713">
    <property type="term" value="F:protein tyrosine kinase activity"/>
    <property type="evidence" value="ECO:0007669"/>
    <property type="project" value="TreeGrafter"/>
</dbReference>
<accession>A0A7W6E703</accession>
<gene>
    <name evidence="3" type="ORF">GGR95_003571</name>
</gene>
<comment type="caution">
    <text evidence="3">The sequence shown here is derived from an EMBL/GenBank/DDBJ whole genome shotgun (WGS) entry which is preliminary data.</text>
</comment>
<keyword evidence="2" id="KW-0812">Transmembrane</keyword>
<reference evidence="3 4" key="1">
    <citation type="submission" date="2020-08" db="EMBL/GenBank/DDBJ databases">
        <title>Genomic Encyclopedia of Type Strains, Phase IV (KMG-IV): sequencing the most valuable type-strain genomes for metagenomic binning, comparative biology and taxonomic classification.</title>
        <authorList>
            <person name="Goeker M."/>
        </authorList>
    </citation>
    <scope>NUCLEOTIDE SEQUENCE [LARGE SCALE GENOMIC DNA]</scope>
    <source>
        <strain evidence="3 4">DSM 102234</strain>
    </source>
</reference>
<evidence type="ECO:0000256" key="1">
    <source>
        <dbReference type="SAM" id="MobiDB-lite"/>
    </source>
</evidence>
<keyword evidence="2" id="KW-0472">Membrane</keyword>
<sequence length="411" mass="45360">MNETPPKDISAAPQTQATQSATATQPTPAVPKPRKAVKAARFQRRHFGLLVSFGAIVVMPVLVVAVYMWAIADDQYSSQAGFTIRKEEGSGASELLGGLASLGVSSGGSDGDILYEFILSQALIQDIDDNVGLREHYGARWSSDPVFGLKPDAKIEDLERYWSRVVRLSYDRSSGLVDLRVLAFTPEKAQEIATEMIRLSQNMINALNDQAREDAMRYARSDLAEAVERLKAVREDLTRFRSYNQIVNPDADIQGRMGVMNNLQQQLAQSLINLDLLTGSTNDSDPRLRQAERLIEVIQERIAAERQKLSSGGAAAGGTGEDYPRLIAEYEALIVDREFTERNYSAALSALDLARANASRQSRYLATYIAPTLAQTSEYPRRGAITGLVGVFLLLSWSVMALVYYSIRDRS</sequence>
<feature type="compositionally biased region" description="Low complexity" evidence="1">
    <location>
        <begin position="10"/>
        <end position="27"/>
    </location>
</feature>
<evidence type="ECO:0000256" key="2">
    <source>
        <dbReference type="SAM" id="Phobius"/>
    </source>
</evidence>
<keyword evidence="4" id="KW-1185">Reference proteome</keyword>
<dbReference type="RefSeq" id="WP_221385006.1">
    <property type="nucleotide sequence ID" value="NZ_JACIEI010000021.1"/>
</dbReference>